<dbReference type="Gene3D" id="3.90.550.10">
    <property type="entry name" value="Spore Coat Polysaccharide Biosynthesis Protein SpsA, Chain A"/>
    <property type="match status" value="1"/>
</dbReference>
<organism evidence="1">
    <name type="scientific">Klebsiella pneumoniae</name>
    <dbReference type="NCBI Taxonomy" id="573"/>
    <lineage>
        <taxon>Bacteria</taxon>
        <taxon>Pseudomonadati</taxon>
        <taxon>Pseudomonadota</taxon>
        <taxon>Gammaproteobacteria</taxon>
        <taxon>Enterobacterales</taxon>
        <taxon>Enterobacteriaceae</taxon>
        <taxon>Klebsiella/Raoultella group</taxon>
        <taxon>Klebsiella</taxon>
        <taxon>Klebsiella pneumoniae complex</taxon>
    </lineage>
</organism>
<dbReference type="AlphaFoldDB" id="A0A5P2YBD5"/>
<protein>
    <recommendedName>
        <fullName evidence="2">Glycosyltransferase</fullName>
    </recommendedName>
</protein>
<proteinExistence type="predicted"/>
<accession>A0A5P2YBD5</accession>
<name>A0A5P2YBD5_KLEPN</name>
<evidence type="ECO:0008006" key="2">
    <source>
        <dbReference type="Google" id="ProtNLM"/>
    </source>
</evidence>
<dbReference type="InterPro" id="IPR029044">
    <property type="entry name" value="Nucleotide-diphossugar_trans"/>
</dbReference>
<dbReference type="SUPFAM" id="SSF53448">
    <property type="entry name" value="Nucleotide-diphospho-sugar transferases"/>
    <property type="match status" value="1"/>
</dbReference>
<sequence>MKTIVTVILYNKQLDESKTLLQLLNMDYQNYDLVVVNNGPYEITPNCDFMSLLMDKLANVDIKEYLENKPLSHIYNLILKNKCYDRFIFLDDDSTLDTLFFTKLDAYYKDNVDLQIPLIYEITDNNLYYPLIKAKPTFLDDGEIISARQDILSIGSGVVIYKKLVDKFNKLNLELFDNRYALYGVDFSLFRRMKLMSQREDFNIQIVSYIQHSLSRTTNEVNPWRHKERLIDSAISIRFYSKNLFASILRIIKLALKEIMAFRLRNVAIVLSTYFSGKHPRC</sequence>
<reference evidence="1" key="1">
    <citation type="submission" date="2019-03" db="EMBL/GenBank/DDBJ databases">
        <title>Genomic surveillance for hypervirulence and multi-drug resistance in invasive Klebsiella pneumoniae from south and southeast Asia.</title>
        <authorList>
            <person name="Wyres K.L."/>
            <person name="Nguyen T.N.T."/>
            <person name="Lam M.M.C."/>
            <person name="Judd L.M."/>
            <person name="van Vinh Chau N."/>
            <person name="Dance D.A.B."/>
            <person name="Ip M."/>
            <person name="Karkey A."/>
            <person name="Ling C.L."/>
            <person name="Miliya T."/>
            <person name="Newton P.N."/>
            <person name="Nguyen L."/>
            <person name="Sengduangphachanh A."/>
            <person name="Turner P."/>
            <person name="Veeraraghavan B."/>
            <person name="Voong Vinh P."/>
            <person name="Vongsouvath M."/>
            <person name="Thomson N.R."/>
            <person name="Baker S."/>
            <person name="Holt K.E."/>
        </authorList>
    </citation>
    <scope>NUCLEOTIDE SEQUENCE</scope>
    <source>
        <strain evidence="1">1675482</strain>
    </source>
</reference>
<dbReference type="EMBL" id="MK593454">
    <property type="protein sequence ID" value="QEV83902.1"/>
    <property type="molecule type" value="Genomic_DNA"/>
</dbReference>
<evidence type="ECO:0000313" key="1">
    <source>
        <dbReference type="EMBL" id="QEV83902.1"/>
    </source>
</evidence>